<evidence type="ECO:0000256" key="10">
    <source>
        <dbReference type="ARBA" id="ARBA00023264"/>
    </source>
</evidence>
<dbReference type="InterPro" id="IPR008927">
    <property type="entry name" value="6-PGluconate_DH-like_C_sf"/>
</dbReference>
<dbReference type="Gene3D" id="3.40.50.720">
    <property type="entry name" value="NAD(P)-binding Rossmann-like Domain"/>
    <property type="match status" value="2"/>
</dbReference>
<dbReference type="PANTHER" id="PTHR11728">
    <property type="entry name" value="GLYCEROL-3-PHOSPHATE DEHYDROGENASE"/>
    <property type="match status" value="1"/>
</dbReference>
<evidence type="ECO:0000256" key="8">
    <source>
        <dbReference type="ARBA" id="ARBA00023098"/>
    </source>
</evidence>
<feature type="binding site" evidence="14">
    <location>
        <begin position="22"/>
        <end position="27"/>
    </location>
    <ligand>
        <name>NAD(+)</name>
        <dbReference type="ChEBI" id="CHEBI:57540"/>
    </ligand>
</feature>
<feature type="binding site" evidence="11">
    <location>
        <position position="247"/>
    </location>
    <ligand>
        <name>NADPH</name>
        <dbReference type="ChEBI" id="CHEBI:57783"/>
    </ligand>
</feature>
<feature type="domain" description="Glycerol-3-phosphate dehydrogenase NAD-dependent N-terminal" evidence="17">
    <location>
        <begin position="18"/>
        <end position="49"/>
    </location>
</feature>
<feature type="binding site" evidence="11">
    <location>
        <position position="236"/>
    </location>
    <ligand>
        <name>sn-glycerol 3-phosphate</name>
        <dbReference type="ChEBI" id="CHEBI:57597"/>
    </ligand>
</feature>
<feature type="binding site" evidence="11">
    <location>
        <position position="26"/>
    </location>
    <ligand>
        <name>NADPH</name>
        <dbReference type="ChEBI" id="CHEBI:57783"/>
    </ligand>
</feature>
<evidence type="ECO:0000259" key="18">
    <source>
        <dbReference type="Pfam" id="PF07479"/>
    </source>
</evidence>
<dbReference type="GO" id="GO:0008654">
    <property type="term" value="P:phospholipid biosynthetic process"/>
    <property type="evidence" value="ECO:0007669"/>
    <property type="project" value="UniProtKB-KW"/>
</dbReference>
<name>A0A832M2G8_9CYAN</name>
<comment type="caution">
    <text evidence="11">Lacks conserved residue(s) required for the propagation of feature annotation.</text>
</comment>
<dbReference type="AlphaFoldDB" id="A0A832M2G8"/>
<comment type="catalytic activity">
    <reaction evidence="11">
        <text>sn-glycerol 3-phosphate + NAD(+) = dihydroxyacetone phosphate + NADH + H(+)</text>
        <dbReference type="Rhea" id="RHEA:11092"/>
        <dbReference type="ChEBI" id="CHEBI:15378"/>
        <dbReference type="ChEBI" id="CHEBI:57540"/>
        <dbReference type="ChEBI" id="CHEBI:57597"/>
        <dbReference type="ChEBI" id="CHEBI:57642"/>
        <dbReference type="ChEBI" id="CHEBI:57945"/>
        <dbReference type="EC" id="1.1.1.94"/>
    </reaction>
</comment>
<sequence>MNPPNLLTTSHSSSSINVSVIGSGAWGSTLGNLASRRGHSVRVWSRQSSHSLQSVLDGTDLVISAVSMKGVRAVVEQLKPLQITSQTIFVSATKGLDPNSGSPTELPMLPSQIWQAAFPDHAVVALSGPNLSEEIQRGLPAATVVASENLAAAEVVQSVFSSNSFRVYTNPDGLGVELGGILKNVIAIAVGTCDGLQLGTNAKAALVTRGLAEIIRIGSYWGAKPETFYGLSGLGDLLATCNSPLSRNYQVGYGLAQGKLLQEVLATLSGTAEGVNTTQVLVRLANQQQIAVPISQQVHRLLQGEITPQAAVEALMLRDHKPEITS</sequence>
<comment type="caution">
    <text evidence="19">The sequence shown here is derived from an EMBL/GenBank/DDBJ whole genome shotgun (WGS) entry which is preliminary data.</text>
</comment>
<dbReference type="GO" id="GO:0046168">
    <property type="term" value="P:glycerol-3-phosphate catabolic process"/>
    <property type="evidence" value="ECO:0007669"/>
    <property type="project" value="InterPro"/>
</dbReference>
<evidence type="ECO:0000256" key="15">
    <source>
        <dbReference type="RuleBase" id="RU000437"/>
    </source>
</evidence>
<feature type="binding site" evidence="11">
    <location>
        <position position="132"/>
    </location>
    <ligand>
        <name>NADPH</name>
        <dbReference type="ChEBI" id="CHEBI:57783"/>
    </ligand>
</feature>
<feature type="binding site" evidence="11">
    <location>
        <position position="94"/>
    </location>
    <ligand>
        <name>NADPH</name>
        <dbReference type="ChEBI" id="CHEBI:57783"/>
    </ligand>
</feature>
<dbReference type="InterPro" id="IPR006168">
    <property type="entry name" value="G3P_DH_NAD-dep"/>
</dbReference>
<feature type="binding site" evidence="11">
    <location>
        <position position="248"/>
    </location>
    <ligand>
        <name>sn-glycerol 3-phosphate</name>
        <dbReference type="ChEBI" id="CHEBI:57597"/>
    </ligand>
</feature>
<dbReference type="FunFam" id="1.10.1040.10:FF:000001">
    <property type="entry name" value="Glycerol-3-phosphate dehydrogenase [NAD(P)+]"/>
    <property type="match status" value="1"/>
</dbReference>
<feature type="binding site" evidence="11">
    <location>
        <position position="46"/>
    </location>
    <ligand>
        <name>NADPH</name>
        <dbReference type="ChEBI" id="CHEBI:57783"/>
    </ligand>
</feature>
<evidence type="ECO:0000256" key="5">
    <source>
        <dbReference type="ARBA" id="ARBA00022857"/>
    </source>
</evidence>
<keyword evidence="2 11" id="KW-0963">Cytoplasm</keyword>
<keyword evidence="3 11" id="KW-0444">Lipid biosynthesis</keyword>
<dbReference type="HAMAP" id="MF_00394">
    <property type="entry name" value="NAD_Glyc3P_dehydrog"/>
    <property type="match status" value="1"/>
</dbReference>
<comment type="similarity">
    <text evidence="1 11 15">Belongs to the NAD-dependent glycerol-3-phosphate dehydrogenase family.</text>
</comment>
<feature type="binding site" evidence="11">
    <location>
        <position position="128"/>
    </location>
    <ligand>
        <name>sn-glycerol 3-phosphate</name>
        <dbReference type="ChEBI" id="CHEBI:57597"/>
    </ligand>
</feature>
<evidence type="ECO:0000256" key="12">
    <source>
        <dbReference type="PIRSR" id="PIRSR000114-1"/>
    </source>
</evidence>
<proteinExistence type="inferred from homology"/>
<comment type="subcellular location">
    <subcellularLocation>
        <location evidence="11">Cytoplasm</location>
    </subcellularLocation>
</comment>
<feature type="domain" description="Glycerol-3-phosphate dehydrogenase NAD-dependent C-terminal" evidence="18">
    <location>
        <begin position="172"/>
        <end position="313"/>
    </location>
</feature>
<comment type="catalytic activity">
    <reaction evidence="11 16">
        <text>sn-glycerol 3-phosphate + NADP(+) = dihydroxyacetone phosphate + NADPH + H(+)</text>
        <dbReference type="Rhea" id="RHEA:11096"/>
        <dbReference type="ChEBI" id="CHEBI:15378"/>
        <dbReference type="ChEBI" id="CHEBI:57597"/>
        <dbReference type="ChEBI" id="CHEBI:57642"/>
        <dbReference type="ChEBI" id="CHEBI:57783"/>
        <dbReference type="ChEBI" id="CHEBI:58349"/>
        <dbReference type="EC" id="1.1.1.94"/>
    </reaction>
</comment>
<feature type="binding site" evidence="11">
    <location>
        <position position="183"/>
    </location>
    <ligand>
        <name>sn-glycerol 3-phosphate</name>
        <dbReference type="ChEBI" id="CHEBI:57597"/>
    </ligand>
</feature>
<dbReference type="UniPathway" id="UPA00940"/>
<feature type="binding site" evidence="11">
    <location>
        <position position="247"/>
    </location>
    <ligand>
        <name>sn-glycerol 3-phosphate</name>
        <dbReference type="ChEBI" id="CHEBI:57597"/>
    </ligand>
</feature>
<reference evidence="19" key="1">
    <citation type="journal article" date="2020" name="mSystems">
        <title>Genome- and Community-Level Interaction Insights into Carbon Utilization and Element Cycling Functions of Hydrothermarchaeota in Hydrothermal Sediment.</title>
        <authorList>
            <person name="Zhou Z."/>
            <person name="Liu Y."/>
            <person name="Xu W."/>
            <person name="Pan J."/>
            <person name="Luo Z.H."/>
            <person name="Li M."/>
        </authorList>
    </citation>
    <scope>NUCLEOTIDE SEQUENCE [LARGE SCALE GENOMIC DNA]</scope>
    <source>
        <strain evidence="19">SpSt-402</strain>
    </source>
</reference>
<dbReference type="GO" id="GO:0006650">
    <property type="term" value="P:glycerophospholipid metabolic process"/>
    <property type="evidence" value="ECO:0007669"/>
    <property type="project" value="UniProtKB-UniRule"/>
</dbReference>
<evidence type="ECO:0000256" key="6">
    <source>
        <dbReference type="ARBA" id="ARBA00023002"/>
    </source>
</evidence>
<evidence type="ECO:0000256" key="13">
    <source>
        <dbReference type="PIRSR" id="PIRSR000114-2"/>
    </source>
</evidence>
<dbReference type="PANTHER" id="PTHR11728:SF1">
    <property type="entry name" value="GLYCEROL-3-PHOSPHATE DEHYDROGENASE [NAD(+)] 2, CHLOROPLASTIC"/>
    <property type="match status" value="1"/>
</dbReference>
<evidence type="ECO:0000256" key="1">
    <source>
        <dbReference type="ARBA" id="ARBA00011009"/>
    </source>
</evidence>
<dbReference type="GO" id="GO:0046167">
    <property type="term" value="P:glycerol-3-phosphate biosynthetic process"/>
    <property type="evidence" value="ECO:0007669"/>
    <property type="project" value="UniProtKB-UniRule"/>
</dbReference>
<keyword evidence="10 11" id="KW-1208">Phospholipid metabolism</keyword>
<feature type="active site" description="Proton acceptor" evidence="11 12">
    <location>
        <position position="183"/>
    </location>
</feature>
<dbReference type="NCBIfam" id="NF000940">
    <property type="entry name" value="PRK00094.1-2"/>
    <property type="match status" value="1"/>
</dbReference>
<feature type="binding site" evidence="14">
    <location>
        <position position="247"/>
    </location>
    <ligand>
        <name>NAD(+)</name>
        <dbReference type="ChEBI" id="CHEBI:57540"/>
    </ligand>
</feature>
<dbReference type="FunFam" id="3.40.50.720:FF:001174">
    <property type="entry name" value="Glycerol-3-phosphate dehydrogenase [NAD(P)+]"/>
    <property type="match status" value="1"/>
</dbReference>
<evidence type="ECO:0000256" key="7">
    <source>
        <dbReference type="ARBA" id="ARBA00023027"/>
    </source>
</evidence>
<dbReference type="InterPro" id="IPR006109">
    <property type="entry name" value="G3P_DH_NAD-dep_C"/>
</dbReference>
<dbReference type="GO" id="GO:0047952">
    <property type="term" value="F:glycerol-3-phosphate dehydrogenase [NAD(P)+] activity"/>
    <property type="evidence" value="ECO:0007669"/>
    <property type="project" value="UniProtKB-UniRule"/>
</dbReference>
<keyword evidence="4 11" id="KW-0547">Nucleotide-binding</keyword>
<evidence type="ECO:0000256" key="14">
    <source>
        <dbReference type="PIRSR" id="PIRSR000114-3"/>
    </source>
</evidence>
<evidence type="ECO:0000256" key="11">
    <source>
        <dbReference type="HAMAP-Rule" id="MF_00394"/>
    </source>
</evidence>
<evidence type="ECO:0000256" key="16">
    <source>
        <dbReference type="RuleBase" id="RU000439"/>
    </source>
</evidence>
<evidence type="ECO:0000256" key="4">
    <source>
        <dbReference type="ARBA" id="ARBA00022741"/>
    </source>
</evidence>
<keyword evidence="9 11" id="KW-0594">Phospholipid biosynthesis</keyword>
<dbReference type="GO" id="GO:0005829">
    <property type="term" value="C:cytosol"/>
    <property type="evidence" value="ECO:0007669"/>
    <property type="project" value="TreeGrafter"/>
</dbReference>
<dbReference type="NCBIfam" id="NF000942">
    <property type="entry name" value="PRK00094.1-4"/>
    <property type="match status" value="1"/>
</dbReference>
<gene>
    <name evidence="11" type="primary">gpsA</name>
    <name evidence="19" type="ORF">ENR47_07735</name>
</gene>
<evidence type="ECO:0000256" key="3">
    <source>
        <dbReference type="ARBA" id="ARBA00022516"/>
    </source>
</evidence>
<feature type="binding site" evidence="11">
    <location>
        <position position="273"/>
    </location>
    <ligand>
        <name>NADPH</name>
        <dbReference type="ChEBI" id="CHEBI:57783"/>
    </ligand>
</feature>
<organism evidence="19">
    <name type="scientific">Oscillatoriales cyanobacterium SpSt-402</name>
    <dbReference type="NCBI Taxonomy" id="2282168"/>
    <lineage>
        <taxon>Bacteria</taxon>
        <taxon>Bacillati</taxon>
        <taxon>Cyanobacteriota</taxon>
        <taxon>Cyanophyceae</taxon>
        <taxon>Oscillatoriophycideae</taxon>
        <taxon>Oscillatoriales</taxon>
    </lineage>
</organism>
<dbReference type="PRINTS" id="PR00077">
    <property type="entry name" value="GPDHDRGNASE"/>
</dbReference>
<evidence type="ECO:0000256" key="9">
    <source>
        <dbReference type="ARBA" id="ARBA00023209"/>
    </source>
</evidence>
<evidence type="ECO:0000256" key="2">
    <source>
        <dbReference type="ARBA" id="ARBA00022490"/>
    </source>
</evidence>
<comment type="pathway">
    <text evidence="11">Membrane lipid metabolism; glycerophospholipid metabolism.</text>
</comment>
<evidence type="ECO:0000313" key="19">
    <source>
        <dbReference type="EMBL" id="HGW94158.1"/>
    </source>
</evidence>
<dbReference type="EC" id="1.1.1.94" evidence="11"/>
<evidence type="ECO:0000259" key="17">
    <source>
        <dbReference type="Pfam" id="PF01210"/>
    </source>
</evidence>
<keyword evidence="8 11" id="KW-0443">Lipid metabolism</keyword>
<accession>A0A832M2G8</accession>
<dbReference type="Gene3D" id="1.10.1040.10">
    <property type="entry name" value="N-(1-d-carboxylethyl)-l-norvaline Dehydrogenase, domain 2"/>
    <property type="match status" value="1"/>
</dbReference>
<feature type="binding site" evidence="13">
    <location>
        <position position="94"/>
    </location>
    <ligand>
        <name>substrate</name>
    </ligand>
</feature>
<feature type="domain" description="Glycerol-3-phosphate dehydrogenase NAD-dependent N-terminal" evidence="17">
    <location>
        <begin position="50"/>
        <end position="152"/>
    </location>
</feature>
<dbReference type="Pfam" id="PF01210">
    <property type="entry name" value="NAD_Gly3P_dh_N"/>
    <property type="match status" value="2"/>
</dbReference>
<feature type="binding site" evidence="11">
    <location>
        <position position="94"/>
    </location>
    <ligand>
        <name>sn-glycerol 3-phosphate</name>
        <dbReference type="ChEBI" id="CHEBI:57597"/>
    </ligand>
</feature>
<protein>
    <recommendedName>
        <fullName evidence="11">Glycerol-3-phosphate dehydrogenase [NAD(P)+]</fullName>
        <ecNumber evidence="11">1.1.1.94</ecNumber>
    </recommendedName>
    <alternativeName>
        <fullName evidence="11">NAD(P)(+)-dependent glycerol-3-phosphate dehydrogenase</fullName>
    </alternativeName>
    <alternativeName>
        <fullName evidence="11">NAD(P)H-dependent dihydroxyacetone-phosphate reductase</fullName>
    </alternativeName>
</protein>
<dbReference type="SUPFAM" id="SSF51735">
    <property type="entry name" value="NAD(P)-binding Rossmann-fold domains"/>
    <property type="match status" value="1"/>
</dbReference>
<keyword evidence="6 11" id="KW-0560">Oxidoreductase</keyword>
<feature type="binding site" evidence="13">
    <location>
        <begin position="247"/>
        <end position="248"/>
    </location>
    <ligand>
        <name>substrate</name>
    </ligand>
</feature>
<dbReference type="InterPro" id="IPR011128">
    <property type="entry name" value="G3P_DH_NAD-dep_N"/>
</dbReference>
<dbReference type="SUPFAM" id="SSF48179">
    <property type="entry name" value="6-phosphogluconate dehydrogenase C-terminal domain-like"/>
    <property type="match status" value="1"/>
</dbReference>
<dbReference type="InterPro" id="IPR013328">
    <property type="entry name" value="6PGD_dom2"/>
</dbReference>
<dbReference type="InterPro" id="IPR036291">
    <property type="entry name" value="NAD(P)-bd_dom_sf"/>
</dbReference>
<dbReference type="Pfam" id="PF07479">
    <property type="entry name" value="NAD_Gly3P_dh_C"/>
    <property type="match status" value="1"/>
</dbReference>
<dbReference type="GO" id="GO:0051287">
    <property type="term" value="F:NAD binding"/>
    <property type="evidence" value="ECO:0007669"/>
    <property type="project" value="InterPro"/>
</dbReference>
<keyword evidence="7 11" id="KW-0520">NAD</keyword>
<dbReference type="GO" id="GO:0005975">
    <property type="term" value="P:carbohydrate metabolic process"/>
    <property type="evidence" value="ECO:0007669"/>
    <property type="project" value="InterPro"/>
</dbReference>
<feature type="binding site" evidence="11">
    <location>
        <position position="246"/>
    </location>
    <ligand>
        <name>sn-glycerol 3-phosphate</name>
        <dbReference type="ChEBI" id="CHEBI:57597"/>
    </ligand>
</feature>
<dbReference type="NCBIfam" id="NF011212">
    <property type="entry name" value="PRK14619.1"/>
    <property type="match status" value="1"/>
</dbReference>
<dbReference type="EMBL" id="DSRD01000494">
    <property type="protein sequence ID" value="HGW94158.1"/>
    <property type="molecule type" value="Genomic_DNA"/>
</dbReference>
<dbReference type="PIRSF" id="PIRSF000114">
    <property type="entry name" value="Glycerol-3-P_dh"/>
    <property type="match status" value="1"/>
</dbReference>
<keyword evidence="5 11" id="KW-0521">NADP</keyword>
<comment type="function">
    <text evidence="11">Catalyzes the reduction of the glycolytic intermediate dihydroxyacetone phosphate (DHAP) to sn-glycerol 3-phosphate (G3P), the key precursor for phospholipid synthesis.</text>
</comment>